<dbReference type="EMBL" id="APLQ01000014">
    <property type="protein sequence ID" value="ENO13695.1"/>
    <property type="molecule type" value="Genomic_DNA"/>
</dbReference>
<protein>
    <submittedName>
        <fullName evidence="4">Molecular chaperone DnaJ</fullName>
    </submittedName>
</protein>
<dbReference type="Proteomes" id="UP000013165">
    <property type="component" value="Unassembled WGS sequence"/>
</dbReference>
<dbReference type="Pfam" id="PF12339">
    <property type="entry name" value="DNAJ_related"/>
    <property type="match status" value="1"/>
</dbReference>
<proteinExistence type="predicted"/>
<dbReference type="STRING" id="626887.J057_19905"/>
<keyword evidence="5" id="KW-1185">Reference proteome</keyword>
<dbReference type="SUPFAM" id="SSF46565">
    <property type="entry name" value="Chaperone J-domain"/>
    <property type="match status" value="1"/>
</dbReference>
<dbReference type="Gene3D" id="1.10.287.110">
    <property type="entry name" value="DnaJ domain"/>
    <property type="match status" value="1"/>
</dbReference>
<evidence type="ECO:0000313" key="5">
    <source>
        <dbReference type="Proteomes" id="UP000013165"/>
    </source>
</evidence>
<feature type="region of interest" description="Disordered" evidence="2">
    <location>
        <begin position="1"/>
        <end position="20"/>
    </location>
</feature>
<keyword evidence="1" id="KW-0143">Chaperone</keyword>
<dbReference type="SMART" id="SM00271">
    <property type="entry name" value="DnaJ"/>
    <property type="match status" value="1"/>
</dbReference>
<dbReference type="InterPro" id="IPR001623">
    <property type="entry name" value="DnaJ_domain"/>
</dbReference>
<dbReference type="OrthoDB" id="581986at2"/>
<gene>
    <name evidence="4" type="ORF">J057_19905</name>
</gene>
<reference evidence="4 5" key="1">
    <citation type="journal article" date="2013" name="Genome Announc.">
        <title>Genome Sequence of the Polycyclic Aromatic Hydrocarbon-Degrading Bacterium Strain Marinobacter nanhaiticus D15-8WT.</title>
        <authorList>
            <person name="Cui Z."/>
            <person name="Gao W."/>
            <person name="Li Q."/>
            <person name="Xu G."/>
            <person name="Zheng L."/>
        </authorList>
    </citation>
    <scope>NUCLEOTIDE SEQUENCE [LARGE SCALE GENOMIC DNA]</scope>
    <source>
        <strain evidence="4 5">D15-8W</strain>
    </source>
</reference>
<dbReference type="RefSeq" id="WP_004581916.1">
    <property type="nucleotide sequence ID" value="NZ_AP028878.1"/>
</dbReference>
<feature type="compositionally biased region" description="Basic and acidic residues" evidence="2">
    <location>
        <begin position="1"/>
        <end position="14"/>
    </location>
</feature>
<dbReference type="HOGENOM" id="CLU_103241_0_0_6"/>
<comment type="caution">
    <text evidence="4">The sequence shown here is derived from an EMBL/GenBank/DDBJ whole genome shotgun (WGS) entry which is preliminary data.</text>
</comment>
<name>N6VU88_9GAMM</name>
<sequence length="223" mass="25585">MNDQPEKSLPENSERQNAARSAALRQKIATMLVATEAILREDDEGISELALIRRLQQPPWQLLEKVDFSDPAGLYPVHFLIFHCLYRLRDDLAPDGETVDISPLRIRLRPDPTIASDGLPAEQDQLRLFYLDLSQYDLSEIVVRRMLDDFWAGRTPTRLGVEELDEAAQVLGFEQFPDDFDSVRRAYRRQAMRAHPDRGGSKEEVQPLNEAFNILRTHFLSAV</sequence>
<feature type="domain" description="J" evidence="3">
    <location>
        <begin position="166"/>
        <end position="220"/>
    </location>
</feature>
<dbReference type="AlphaFoldDB" id="N6VU88"/>
<dbReference type="PATRIC" id="fig|626887.3.peg.3981"/>
<dbReference type="PROSITE" id="PS50076">
    <property type="entry name" value="DNAJ_2"/>
    <property type="match status" value="1"/>
</dbReference>
<dbReference type="CDD" id="cd06257">
    <property type="entry name" value="DnaJ"/>
    <property type="match status" value="1"/>
</dbReference>
<accession>N6VU88</accession>
<dbReference type="eggNOG" id="COG2214">
    <property type="taxonomic scope" value="Bacteria"/>
</dbReference>
<evidence type="ECO:0000313" key="4">
    <source>
        <dbReference type="EMBL" id="ENO13695.1"/>
    </source>
</evidence>
<dbReference type="InterPro" id="IPR036869">
    <property type="entry name" value="J_dom_sf"/>
</dbReference>
<dbReference type="InterPro" id="IPR021059">
    <property type="entry name" value="DnaJ-related_N"/>
</dbReference>
<evidence type="ECO:0000256" key="2">
    <source>
        <dbReference type="SAM" id="MobiDB-lite"/>
    </source>
</evidence>
<evidence type="ECO:0000259" key="3">
    <source>
        <dbReference type="PROSITE" id="PS50076"/>
    </source>
</evidence>
<evidence type="ECO:0000256" key="1">
    <source>
        <dbReference type="ARBA" id="ARBA00023186"/>
    </source>
</evidence>
<organism evidence="4 5">
    <name type="scientific">Marinobacter nanhaiticus D15-8W</name>
    <dbReference type="NCBI Taxonomy" id="626887"/>
    <lineage>
        <taxon>Bacteria</taxon>
        <taxon>Pseudomonadati</taxon>
        <taxon>Pseudomonadota</taxon>
        <taxon>Gammaproteobacteria</taxon>
        <taxon>Pseudomonadales</taxon>
        <taxon>Marinobacteraceae</taxon>
        <taxon>Marinobacter</taxon>
    </lineage>
</organism>